<comment type="caution">
    <text evidence="21">The sequence shown here is derived from an EMBL/GenBank/DDBJ whole genome shotgun (WGS) entry which is preliminary data.</text>
</comment>
<keyword evidence="12 17" id="KW-0472">Membrane</keyword>
<evidence type="ECO:0000256" key="13">
    <source>
        <dbReference type="ARBA" id="ARBA00024688"/>
    </source>
</evidence>
<dbReference type="Pfam" id="PF00034">
    <property type="entry name" value="Cytochrom_C"/>
    <property type="match status" value="1"/>
</dbReference>
<comment type="function">
    <text evidence="13">Subunits I and II form the functional core of the enzyme complex. Electrons originating in cytochrome c are transferred via heme a and Cu(A) to the binuclear center formed by heme a3 and Cu(B).</text>
</comment>
<keyword evidence="18" id="KW-0732">Signal</keyword>
<comment type="catalytic activity">
    <reaction evidence="15">
        <text>4 Fe(II)-[cytochrome c] + O2 + 8 H(+)(in) = 4 Fe(III)-[cytochrome c] + 2 H2O + 4 H(+)(out)</text>
        <dbReference type="Rhea" id="RHEA:11436"/>
        <dbReference type="Rhea" id="RHEA-COMP:10350"/>
        <dbReference type="Rhea" id="RHEA-COMP:14399"/>
        <dbReference type="ChEBI" id="CHEBI:15377"/>
        <dbReference type="ChEBI" id="CHEBI:15378"/>
        <dbReference type="ChEBI" id="CHEBI:15379"/>
        <dbReference type="ChEBI" id="CHEBI:29033"/>
        <dbReference type="ChEBI" id="CHEBI:29034"/>
        <dbReference type="EC" id="7.1.1.9"/>
    </reaction>
</comment>
<dbReference type="GO" id="GO:0042597">
    <property type="term" value="C:periplasmic space"/>
    <property type="evidence" value="ECO:0007669"/>
    <property type="project" value="UniProtKB-SubCell"/>
</dbReference>
<dbReference type="GO" id="GO:0020037">
    <property type="term" value="F:heme binding"/>
    <property type="evidence" value="ECO:0007669"/>
    <property type="project" value="InterPro"/>
</dbReference>
<keyword evidence="8" id="KW-0249">Electron transport</keyword>
<reference evidence="21" key="1">
    <citation type="submission" date="2023-07" db="EMBL/GenBank/DDBJ databases">
        <title>Sorghum-associated microbial communities from plants grown in Nebraska, USA.</title>
        <authorList>
            <person name="Schachtman D."/>
        </authorList>
    </citation>
    <scope>NUCLEOTIDE SEQUENCE</scope>
    <source>
        <strain evidence="21">DS1061</strain>
    </source>
</reference>
<keyword evidence="6 17" id="KW-0812">Transmembrane</keyword>
<proteinExistence type="inferred from homology"/>
<sequence>MSQTVSDFPVGRLHRWDLSGFKLALLTALTAAPPAHADAPLEYFLHSAGPASTPTMHLGWGLTAMCVAVVLIVAVLLAGALMRRRPPTAERVLGKEGGGMAWIYIGVGVSTVALLVSLFYTLVTLEAVAQPSLTPGLTITVTAYDWWWKIDYGDDTEPANHFATANEIHIPVGVPVKISLKSADVIHAFWVPRLAGKTQAIPGQVNTQWIEADAPGVYRGQCTQFCGSQHAHMAFDVIAQPQADFDAWRSAQIRQAALPADGQVRDGQKIFMDRCAGCHAVRGSDAAGAQAPDLTHVGSRQQLAAGTLTNTPTHLLDWIEHAQQIKPDSLMPSFTLNLQDAAALSAYLATLR</sequence>
<keyword evidence="11" id="KW-0186">Copper</keyword>
<evidence type="ECO:0000313" key="22">
    <source>
        <dbReference type="Proteomes" id="UP001229486"/>
    </source>
</evidence>
<comment type="subcellular location">
    <subcellularLocation>
        <location evidence="1">Membrane</location>
        <topology evidence="1">Multi-pass membrane protein</topology>
    </subcellularLocation>
    <subcellularLocation>
        <location evidence="2">Periplasm</location>
    </subcellularLocation>
</comment>
<dbReference type="SUPFAM" id="SSF49503">
    <property type="entry name" value="Cupredoxins"/>
    <property type="match status" value="1"/>
</dbReference>
<evidence type="ECO:0000256" key="4">
    <source>
        <dbReference type="ARBA" id="ARBA00022448"/>
    </source>
</evidence>
<feature type="chain" id="PRO_5044505378" description="Cytochrome aa3 subunit 2" evidence="18">
    <location>
        <begin position="38"/>
        <end position="352"/>
    </location>
</feature>
<dbReference type="RefSeq" id="WP_392393996.1">
    <property type="nucleotide sequence ID" value="NZ_JAURTK010000003.1"/>
</dbReference>
<evidence type="ECO:0000256" key="15">
    <source>
        <dbReference type="ARBA" id="ARBA00047816"/>
    </source>
</evidence>
<protein>
    <recommendedName>
        <fullName evidence="14">Cytochrome aa3 subunit 2</fullName>
    </recommendedName>
</protein>
<dbReference type="Gene3D" id="2.60.40.420">
    <property type="entry name" value="Cupredoxins - blue copper proteins"/>
    <property type="match status" value="1"/>
</dbReference>
<dbReference type="InterPro" id="IPR008972">
    <property type="entry name" value="Cupredoxin"/>
</dbReference>
<evidence type="ECO:0000256" key="12">
    <source>
        <dbReference type="ARBA" id="ARBA00023136"/>
    </source>
</evidence>
<evidence type="ECO:0000313" key="21">
    <source>
        <dbReference type="EMBL" id="MDP9647873.1"/>
    </source>
</evidence>
<evidence type="ECO:0000256" key="11">
    <source>
        <dbReference type="ARBA" id="ARBA00023008"/>
    </source>
</evidence>
<evidence type="ECO:0000256" key="1">
    <source>
        <dbReference type="ARBA" id="ARBA00004141"/>
    </source>
</evidence>
<evidence type="ECO:0000256" key="8">
    <source>
        <dbReference type="ARBA" id="ARBA00022982"/>
    </source>
</evidence>
<name>A0AB73ICY9_9BURK</name>
<dbReference type="PROSITE" id="PS50857">
    <property type="entry name" value="COX2_CUA"/>
    <property type="match status" value="1"/>
</dbReference>
<evidence type="ECO:0000256" key="9">
    <source>
        <dbReference type="ARBA" id="ARBA00022989"/>
    </source>
</evidence>
<dbReference type="InterPro" id="IPR001505">
    <property type="entry name" value="Copper_CuA"/>
</dbReference>
<dbReference type="GO" id="GO:0016020">
    <property type="term" value="C:membrane"/>
    <property type="evidence" value="ECO:0007669"/>
    <property type="project" value="UniProtKB-SubCell"/>
</dbReference>
<evidence type="ECO:0000256" key="16">
    <source>
        <dbReference type="PROSITE-ProRule" id="PRU00433"/>
    </source>
</evidence>
<feature type="transmembrane region" description="Helical" evidence="17">
    <location>
        <begin position="101"/>
        <end position="123"/>
    </location>
</feature>
<dbReference type="InterPro" id="IPR014222">
    <property type="entry name" value="Cyt_c_oxidase_su2"/>
</dbReference>
<feature type="signal peptide" evidence="18">
    <location>
        <begin position="1"/>
        <end position="37"/>
    </location>
</feature>
<evidence type="ECO:0000256" key="7">
    <source>
        <dbReference type="ARBA" id="ARBA00022723"/>
    </source>
</evidence>
<dbReference type="AlphaFoldDB" id="A0AB73ICY9"/>
<evidence type="ECO:0000256" key="3">
    <source>
        <dbReference type="ARBA" id="ARBA00007866"/>
    </source>
</evidence>
<dbReference type="GO" id="GO:0004129">
    <property type="term" value="F:cytochrome-c oxidase activity"/>
    <property type="evidence" value="ECO:0007669"/>
    <property type="project" value="UniProtKB-EC"/>
</dbReference>
<feature type="domain" description="Cytochrome oxidase subunit II copper A binding" evidence="19">
    <location>
        <begin position="134"/>
        <end position="251"/>
    </location>
</feature>
<evidence type="ECO:0000256" key="18">
    <source>
        <dbReference type="SAM" id="SignalP"/>
    </source>
</evidence>
<feature type="domain" description="Cytochrome c" evidence="20">
    <location>
        <begin position="262"/>
        <end position="352"/>
    </location>
</feature>
<dbReference type="GO" id="GO:0042773">
    <property type="term" value="P:ATP synthesis coupled electron transport"/>
    <property type="evidence" value="ECO:0007669"/>
    <property type="project" value="TreeGrafter"/>
</dbReference>
<dbReference type="InterPro" id="IPR009056">
    <property type="entry name" value="Cyt_c-like_dom"/>
</dbReference>
<gene>
    <name evidence="21" type="ORF">J2793_003319</name>
</gene>
<evidence type="ECO:0000259" key="19">
    <source>
        <dbReference type="PROSITE" id="PS50857"/>
    </source>
</evidence>
<dbReference type="PANTHER" id="PTHR22888:SF9">
    <property type="entry name" value="CYTOCHROME C OXIDASE SUBUNIT 2"/>
    <property type="match status" value="1"/>
</dbReference>
<evidence type="ECO:0000256" key="2">
    <source>
        <dbReference type="ARBA" id="ARBA00004418"/>
    </source>
</evidence>
<dbReference type="PROSITE" id="PS51007">
    <property type="entry name" value="CYTC"/>
    <property type="match status" value="1"/>
</dbReference>
<dbReference type="EMBL" id="JAURTK010000003">
    <property type="protein sequence ID" value="MDP9647873.1"/>
    <property type="molecule type" value="Genomic_DNA"/>
</dbReference>
<evidence type="ECO:0000256" key="17">
    <source>
        <dbReference type="SAM" id="Phobius"/>
    </source>
</evidence>
<organism evidence="21 22">
    <name type="scientific">Paraburkholderia caledonica</name>
    <dbReference type="NCBI Taxonomy" id="134536"/>
    <lineage>
        <taxon>Bacteria</taxon>
        <taxon>Pseudomonadati</taxon>
        <taxon>Pseudomonadota</taxon>
        <taxon>Betaproteobacteria</taxon>
        <taxon>Burkholderiales</taxon>
        <taxon>Burkholderiaceae</taxon>
        <taxon>Paraburkholderia</taxon>
    </lineage>
</organism>
<evidence type="ECO:0000256" key="5">
    <source>
        <dbReference type="ARBA" id="ARBA00022660"/>
    </source>
</evidence>
<dbReference type="NCBIfam" id="TIGR02866">
    <property type="entry name" value="CoxB"/>
    <property type="match status" value="1"/>
</dbReference>
<evidence type="ECO:0000256" key="14">
    <source>
        <dbReference type="ARBA" id="ARBA00031399"/>
    </source>
</evidence>
<comment type="similarity">
    <text evidence="3">Belongs to the cytochrome c oxidase subunit 2 family.</text>
</comment>
<dbReference type="InterPro" id="IPR002429">
    <property type="entry name" value="CcO_II-like_C"/>
</dbReference>
<keyword evidence="16" id="KW-0349">Heme</keyword>
<keyword evidence="5" id="KW-0679">Respiratory chain</keyword>
<evidence type="ECO:0000259" key="20">
    <source>
        <dbReference type="PROSITE" id="PS51007"/>
    </source>
</evidence>
<dbReference type="GO" id="GO:0016491">
    <property type="term" value="F:oxidoreductase activity"/>
    <property type="evidence" value="ECO:0007669"/>
    <property type="project" value="InterPro"/>
</dbReference>
<dbReference type="GO" id="GO:0005507">
    <property type="term" value="F:copper ion binding"/>
    <property type="evidence" value="ECO:0007669"/>
    <property type="project" value="InterPro"/>
</dbReference>
<evidence type="ECO:0000256" key="10">
    <source>
        <dbReference type="ARBA" id="ARBA00023004"/>
    </source>
</evidence>
<dbReference type="PANTHER" id="PTHR22888">
    <property type="entry name" value="CYTOCHROME C OXIDASE, SUBUNIT II"/>
    <property type="match status" value="1"/>
</dbReference>
<keyword evidence="9 17" id="KW-1133">Transmembrane helix</keyword>
<feature type="transmembrane region" description="Helical" evidence="17">
    <location>
        <begin position="61"/>
        <end position="81"/>
    </location>
</feature>
<keyword evidence="10 16" id="KW-0408">Iron</keyword>
<dbReference type="InterPro" id="IPR034236">
    <property type="entry name" value="CuRO_CcO_Caa3_II"/>
</dbReference>
<keyword evidence="4" id="KW-0813">Transport</keyword>
<accession>A0AB73ICY9</accession>
<dbReference type="CDD" id="cd04213">
    <property type="entry name" value="CuRO_CcO_Caa3_II"/>
    <property type="match status" value="1"/>
</dbReference>
<dbReference type="Pfam" id="PF00116">
    <property type="entry name" value="COX2"/>
    <property type="match status" value="1"/>
</dbReference>
<dbReference type="Proteomes" id="UP001229486">
    <property type="component" value="Unassembled WGS sequence"/>
</dbReference>
<evidence type="ECO:0000256" key="6">
    <source>
        <dbReference type="ARBA" id="ARBA00022692"/>
    </source>
</evidence>
<dbReference type="PROSITE" id="PS00078">
    <property type="entry name" value="COX2"/>
    <property type="match status" value="1"/>
</dbReference>
<keyword evidence="7 16" id="KW-0479">Metal-binding</keyword>
<dbReference type="InterPro" id="IPR045187">
    <property type="entry name" value="CcO_II"/>
</dbReference>